<dbReference type="Proteomes" id="UP000196331">
    <property type="component" value="Unassembled WGS sequence"/>
</dbReference>
<evidence type="ECO:0000313" key="2">
    <source>
        <dbReference type="EMBL" id="SJN14844.1"/>
    </source>
</evidence>
<name>A0A1R4I5E2_9GAMM</name>
<proteinExistence type="predicted"/>
<organism evidence="2 3">
    <name type="scientific">Halomonas citrativorans</name>
    <dbReference type="NCBI Taxonomy" id="2742612"/>
    <lineage>
        <taxon>Bacteria</taxon>
        <taxon>Pseudomonadati</taxon>
        <taxon>Pseudomonadota</taxon>
        <taxon>Gammaproteobacteria</taxon>
        <taxon>Oceanospirillales</taxon>
        <taxon>Halomonadaceae</taxon>
        <taxon>Halomonas</taxon>
    </lineage>
</organism>
<gene>
    <name evidence="2" type="ORF">CZ787_17180</name>
</gene>
<dbReference type="OrthoDB" id="198812at2"/>
<comment type="caution">
    <text evidence="2">The sequence shown here is derived from an EMBL/GenBank/DDBJ whole genome shotgun (WGS) entry which is preliminary data.</text>
</comment>
<dbReference type="RefSeq" id="WP_087111318.1">
    <property type="nucleotide sequence ID" value="NZ_FUKM01000058.1"/>
</dbReference>
<keyword evidence="1" id="KW-0175">Coiled coil</keyword>
<accession>A0A1R4I5E2</accession>
<reference evidence="2 3" key="1">
    <citation type="submission" date="2017-02" db="EMBL/GenBank/DDBJ databases">
        <authorList>
            <person name="Dridi B."/>
        </authorList>
    </citation>
    <scope>NUCLEOTIDE SEQUENCE [LARGE SCALE GENOMIC DNA]</scope>
    <source>
        <strain evidence="2 3">JB380</strain>
    </source>
</reference>
<dbReference type="EMBL" id="FUKM01000058">
    <property type="protein sequence ID" value="SJN14844.1"/>
    <property type="molecule type" value="Genomic_DNA"/>
</dbReference>
<protein>
    <submittedName>
        <fullName evidence="2">Phage protein</fullName>
    </submittedName>
</protein>
<sequence>MTAVKQWTHADLCTIAVKWLKRANSNNGHGCHVAVSEVRSGWTGEIPDAIGFRQSGYAPSDGSVVVEVKVSRSDFLADKKKPHRIDGGLGNWRYYMCPEGMIQPEELPEGWGLLWVNSRGHVKPKAGFAGALADSKNYHNHQEALASYRHESDWLGEQFILVKLYSRIGDAEELNQKMREAWAEQSRLSKRVNTQNETIRRLERELRMARRGNPSAIAELTASLGGANA</sequence>
<dbReference type="AlphaFoldDB" id="A0A1R4I5E2"/>
<evidence type="ECO:0000313" key="3">
    <source>
        <dbReference type="Proteomes" id="UP000196331"/>
    </source>
</evidence>
<evidence type="ECO:0000256" key="1">
    <source>
        <dbReference type="SAM" id="Coils"/>
    </source>
</evidence>
<feature type="coiled-coil region" evidence="1">
    <location>
        <begin position="185"/>
        <end position="212"/>
    </location>
</feature>